<evidence type="ECO:0000256" key="14">
    <source>
        <dbReference type="SAM" id="Phobius"/>
    </source>
</evidence>
<evidence type="ECO:0000256" key="7">
    <source>
        <dbReference type="ARBA" id="ARBA00023002"/>
    </source>
</evidence>
<evidence type="ECO:0000256" key="8">
    <source>
        <dbReference type="ARBA" id="ARBA00023004"/>
    </source>
</evidence>
<dbReference type="PRINTS" id="PR00464">
    <property type="entry name" value="EP450II"/>
</dbReference>
<evidence type="ECO:0000256" key="5">
    <source>
        <dbReference type="ARBA" id="ARBA00022824"/>
    </source>
</evidence>
<keyword evidence="9 12" id="KW-0503">Monooxygenase</keyword>
<feature type="transmembrane region" description="Helical" evidence="14">
    <location>
        <begin position="54"/>
        <end position="71"/>
    </location>
</feature>
<protein>
    <recommendedName>
        <fullName evidence="13">Cytochrome P450 3A</fullName>
        <ecNumber evidence="13">1.14.14.-</ecNumber>
    </recommendedName>
</protein>
<dbReference type="InterPro" id="IPR017972">
    <property type="entry name" value="Cyt_P450_CS"/>
</dbReference>
<keyword evidence="3 12" id="KW-0349">Heme</keyword>
<dbReference type="SUPFAM" id="SSF48264">
    <property type="entry name" value="Cytochrome P450"/>
    <property type="match status" value="1"/>
</dbReference>
<evidence type="ECO:0000256" key="2">
    <source>
        <dbReference type="ARBA" id="ARBA00010617"/>
    </source>
</evidence>
<dbReference type="InterPro" id="IPR002402">
    <property type="entry name" value="Cyt_P450_E_grp-II"/>
</dbReference>
<dbReference type="Gene3D" id="1.10.630.10">
    <property type="entry name" value="Cytochrome P450"/>
    <property type="match status" value="1"/>
</dbReference>
<dbReference type="PANTHER" id="PTHR24302:SF15">
    <property type="entry name" value="FATTY-ACID PEROXYGENASE"/>
    <property type="match status" value="1"/>
</dbReference>
<evidence type="ECO:0000256" key="10">
    <source>
        <dbReference type="ARBA" id="ARBA00023136"/>
    </source>
</evidence>
<evidence type="ECO:0000256" key="3">
    <source>
        <dbReference type="ARBA" id="ARBA00022617"/>
    </source>
</evidence>
<evidence type="ECO:0000256" key="4">
    <source>
        <dbReference type="ARBA" id="ARBA00022723"/>
    </source>
</evidence>
<evidence type="ECO:0000256" key="11">
    <source>
        <dbReference type="ARBA" id="ARBA00043906"/>
    </source>
</evidence>
<gene>
    <name evidence="15" type="ORF">SPARVUS_LOCUS226152</name>
</gene>
<reference evidence="15" key="1">
    <citation type="submission" date="2023-05" db="EMBL/GenBank/DDBJ databases">
        <authorList>
            <person name="Stuckert A."/>
        </authorList>
    </citation>
    <scope>NUCLEOTIDE SEQUENCE</scope>
</reference>
<keyword evidence="6 13" id="KW-0492">Microsome</keyword>
<keyword evidence="5 13" id="KW-0256">Endoplasmic reticulum</keyword>
<dbReference type="Pfam" id="PF00067">
    <property type="entry name" value="p450"/>
    <property type="match status" value="1"/>
</dbReference>
<dbReference type="EC" id="1.14.14.-" evidence="13"/>
<dbReference type="InterPro" id="IPR008072">
    <property type="entry name" value="Cyt_P450_E_CYP3A"/>
</dbReference>
<organism evidence="15 16">
    <name type="scientific">Staurois parvus</name>
    <dbReference type="NCBI Taxonomy" id="386267"/>
    <lineage>
        <taxon>Eukaryota</taxon>
        <taxon>Metazoa</taxon>
        <taxon>Chordata</taxon>
        <taxon>Craniata</taxon>
        <taxon>Vertebrata</taxon>
        <taxon>Euteleostomi</taxon>
        <taxon>Amphibia</taxon>
        <taxon>Batrachia</taxon>
        <taxon>Anura</taxon>
        <taxon>Neobatrachia</taxon>
        <taxon>Ranoidea</taxon>
        <taxon>Ranidae</taxon>
        <taxon>Staurois</taxon>
    </lineage>
</organism>
<dbReference type="EMBL" id="CATNWA010000060">
    <property type="protein sequence ID" value="CAI9532452.1"/>
    <property type="molecule type" value="Genomic_DNA"/>
</dbReference>
<keyword evidence="16" id="KW-1185">Reference proteome</keyword>
<comment type="catalytic activity">
    <reaction evidence="13">
        <text>an organic molecule + reduced [NADPH--hemoprotein reductase] + O2 = an alcohol + oxidized [NADPH--hemoprotein reductase] + H2O + H(+)</text>
        <dbReference type="Rhea" id="RHEA:17149"/>
        <dbReference type="Rhea" id="RHEA-COMP:11964"/>
        <dbReference type="Rhea" id="RHEA-COMP:11965"/>
        <dbReference type="ChEBI" id="CHEBI:15377"/>
        <dbReference type="ChEBI" id="CHEBI:15378"/>
        <dbReference type="ChEBI" id="CHEBI:15379"/>
        <dbReference type="ChEBI" id="CHEBI:30879"/>
        <dbReference type="ChEBI" id="CHEBI:57618"/>
        <dbReference type="ChEBI" id="CHEBI:58210"/>
        <dbReference type="ChEBI" id="CHEBI:142491"/>
        <dbReference type="EC" id="1.14.14.1"/>
    </reaction>
</comment>
<name>A0ABN9ACT3_9NEOB</name>
<proteinExistence type="inferred from homology"/>
<comment type="subcellular location">
    <subcellularLocation>
        <location evidence="13">Endoplasmic reticulum membrane</location>
    </subcellularLocation>
    <subcellularLocation>
        <location evidence="13">Microsome membrane</location>
    </subcellularLocation>
</comment>
<keyword evidence="14" id="KW-0812">Transmembrane</keyword>
<dbReference type="InterPro" id="IPR050705">
    <property type="entry name" value="Cytochrome_P450_3A"/>
</dbReference>
<dbReference type="PRINTS" id="PR01689">
    <property type="entry name" value="EP450IICYP3A"/>
</dbReference>
<dbReference type="PRINTS" id="PR00385">
    <property type="entry name" value="P450"/>
</dbReference>
<keyword evidence="14" id="KW-1133">Transmembrane helix</keyword>
<evidence type="ECO:0000256" key="12">
    <source>
        <dbReference type="RuleBase" id="RU000461"/>
    </source>
</evidence>
<evidence type="ECO:0000256" key="6">
    <source>
        <dbReference type="ARBA" id="ARBA00022848"/>
    </source>
</evidence>
<dbReference type="InterPro" id="IPR036396">
    <property type="entry name" value="Cyt_P450_sf"/>
</dbReference>
<comment type="similarity">
    <text evidence="2 12">Belongs to the cytochrome P450 family.</text>
</comment>
<keyword evidence="4 12" id="KW-0479">Metal-binding</keyword>
<sequence length="552" mass="63542">MMSPLYRKQYINNCHSTDSQKCRREGKDLVNKREGPTTKEDKNMYFLPEFSKETWILLILLLTLLTFYGIWPYRIFKKYGIPGPKPLPFIGTFLENKNGIAEFDMECFKKYGKIWGFFDGRQPVLSIMDPVIIKAILVKECYSIFTNRRNFGLSGPLKSAVSIAADDQWKRIRTVLSPTFTSGKLKQMFPIMQNYGDLLVKNVHKKVDNKELLNMKDIFGSYTMDIVLSTSFSVNVDSQNNPNDPFVTNAKKLFTFSFFNPLFLTTVLCPFLIPLLEKLNFCFLPISVLNFFQDAIKSIKKDRQKGIHTDRVDFLQLLVDSQTKDGTSSEEENHGYKELTDTEIMAQGLIFIIAGYETTSTTLMFMAYLLATHPDVQTKLQEEIETHLPNKAPLTYEALTKMEYLDMVIYESLRLYPAAGRIERVCKKTTEINGVTIPEGVVTVIPAYVLHRDPALWTDPEEFRPERFSKENKEIQDPYTFLPFGFGPRNCIGMRFAMVNMKSAITMLLQNFSFRTCKDTPIPLKIDTTGFLKTTKPVILNLVPREDQKTEK</sequence>
<dbReference type="Proteomes" id="UP001162483">
    <property type="component" value="Unassembled WGS sequence"/>
</dbReference>
<evidence type="ECO:0000256" key="9">
    <source>
        <dbReference type="ARBA" id="ARBA00023033"/>
    </source>
</evidence>
<comment type="function">
    <text evidence="11">Cytochromes P450 are a group of heme-thiolate monooxygenases. They oxidize a variety of structurally unrelated compounds, including steroids, fatty acids, and xenobiotics.</text>
</comment>
<dbReference type="InterPro" id="IPR001128">
    <property type="entry name" value="Cyt_P450"/>
</dbReference>
<feature type="transmembrane region" description="Helical" evidence="14">
    <location>
        <begin position="344"/>
        <end position="371"/>
    </location>
</feature>
<evidence type="ECO:0000256" key="13">
    <source>
        <dbReference type="RuleBase" id="RU368049"/>
    </source>
</evidence>
<accession>A0ABN9ACT3</accession>
<evidence type="ECO:0000313" key="15">
    <source>
        <dbReference type="EMBL" id="CAI9532452.1"/>
    </source>
</evidence>
<keyword evidence="8 12" id="KW-0408">Iron</keyword>
<dbReference type="PANTHER" id="PTHR24302">
    <property type="entry name" value="CYTOCHROME P450 FAMILY 3"/>
    <property type="match status" value="1"/>
</dbReference>
<comment type="function">
    <text evidence="13">Cytochromes P450 are a group of heme-thiolate monooxygenases. In liver microsomes, this enzyme is involved in an NADPH-dependent electron transport pathway. It oxidizes a variety of structurally unrelated compounds, including steroids, fatty acids, and xenobiotics.</text>
</comment>
<keyword evidence="7 12" id="KW-0560">Oxidoreductase</keyword>
<evidence type="ECO:0000256" key="1">
    <source>
        <dbReference type="ARBA" id="ARBA00001971"/>
    </source>
</evidence>
<keyword evidence="10 14" id="KW-0472">Membrane</keyword>
<comment type="caution">
    <text evidence="15">The sequence shown here is derived from an EMBL/GenBank/DDBJ whole genome shotgun (WGS) entry which is preliminary data.</text>
</comment>
<dbReference type="PROSITE" id="PS00086">
    <property type="entry name" value="CYTOCHROME_P450"/>
    <property type="match status" value="1"/>
</dbReference>
<feature type="transmembrane region" description="Helical" evidence="14">
    <location>
        <begin position="253"/>
        <end position="273"/>
    </location>
</feature>
<evidence type="ECO:0000313" key="16">
    <source>
        <dbReference type="Proteomes" id="UP001162483"/>
    </source>
</evidence>
<comment type="cofactor">
    <cofactor evidence="1 13">
        <name>heme</name>
        <dbReference type="ChEBI" id="CHEBI:30413"/>
    </cofactor>
</comment>